<comment type="caution">
    <text evidence="1">The sequence shown here is derived from an EMBL/GenBank/DDBJ whole genome shotgun (WGS) entry which is preliminary data.</text>
</comment>
<dbReference type="RefSeq" id="WP_311601819.1">
    <property type="nucleotide sequence ID" value="NZ_JAVREM010000043.1"/>
</dbReference>
<dbReference type="SUPFAM" id="SSF51161">
    <property type="entry name" value="Trimeric LpxA-like enzymes"/>
    <property type="match status" value="1"/>
</dbReference>
<reference evidence="2" key="1">
    <citation type="submission" date="2023-07" db="EMBL/GenBank/DDBJ databases">
        <title>30 novel species of actinomycetes from the DSMZ collection.</title>
        <authorList>
            <person name="Nouioui I."/>
        </authorList>
    </citation>
    <scope>NUCLEOTIDE SEQUENCE [LARGE SCALE GENOMIC DNA]</scope>
    <source>
        <strain evidence="2">DSM 44918</strain>
    </source>
</reference>
<evidence type="ECO:0000313" key="2">
    <source>
        <dbReference type="Proteomes" id="UP001183420"/>
    </source>
</evidence>
<evidence type="ECO:0000313" key="1">
    <source>
        <dbReference type="EMBL" id="MDT0321592.1"/>
    </source>
</evidence>
<dbReference type="Pfam" id="PF00132">
    <property type="entry name" value="Hexapep"/>
    <property type="match status" value="1"/>
</dbReference>
<dbReference type="PANTHER" id="PTHR13061">
    <property type="entry name" value="DYNACTIN SUBUNIT P25"/>
    <property type="match status" value="1"/>
</dbReference>
<name>A0ABU2LVG9_9ACTN</name>
<dbReference type="InterPro" id="IPR047324">
    <property type="entry name" value="LbH_gamma_CA-like"/>
</dbReference>
<dbReference type="InterPro" id="IPR011004">
    <property type="entry name" value="Trimer_LpxA-like_sf"/>
</dbReference>
<dbReference type="InterPro" id="IPR001451">
    <property type="entry name" value="Hexapep"/>
</dbReference>
<dbReference type="Gene3D" id="2.160.10.10">
    <property type="entry name" value="Hexapeptide repeat proteins"/>
    <property type="match status" value="1"/>
</dbReference>
<protein>
    <submittedName>
        <fullName evidence="1">Gamma carbonic anhydrase family protein</fullName>
    </submittedName>
</protein>
<organism evidence="1 2">
    <name type="scientific">Streptomyces millisiae</name>
    <dbReference type="NCBI Taxonomy" id="3075542"/>
    <lineage>
        <taxon>Bacteria</taxon>
        <taxon>Bacillati</taxon>
        <taxon>Actinomycetota</taxon>
        <taxon>Actinomycetes</taxon>
        <taxon>Kitasatosporales</taxon>
        <taxon>Streptomycetaceae</taxon>
        <taxon>Streptomyces</taxon>
    </lineage>
</organism>
<keyword evidence="2" id="KW-1185">Reference proteome</keyword>
<accession>A0ABU2LVG9</accession>
<proteinExistence type="predicted"/>
<dbReference type="InterPro" id="IPR050484">
    <property type="entry name" value="Transf_Hexapept/Carb_Anhydrase"/>
</dbReference>
<dbReference type="CDD" id="cd04645">
    <property type="entry name" value="LbH_gamma_CA_like"/>
    <property type="match status" value="1"/>
</dbReference>
<dbReference type="EMBL" id="JAVREM010000043">
    <property type="protein sequence ID" value="MDT0321592.1"/>
    <property type="molecule type" value="Genomic_DNA"/>
</dbReference>
<sequence length="183" mass="18963">MTYPPDPRGPRLIALEGRTPVLAPGAWVAPGATVVGDVHLAEESSVWYGTVVRADTERIEIGPGSNLQDGTVVHADPGFPAILGAGVSVGHRAVVHGAVVEDDVLVGMGSVLLNGVRVGRGSLIAAGAVLLEGTEVPPGSLVAGVPGKVRRQLTEDDIARIRANADHYRAYARRHAKEATPLP</sequence>
<gene>
    <name evidence="1" type="ORF">RNC47_24990</name>
</gene>
<dbReference type="PANTHER" id="PTHR13061:SF29">
    <property type="entry name" value="GAMMA CARBONIC ANHYDRASE-LIKE 1, MITOCHONDRIAL-RELATED"/>
    <property type="match status" value="1"/>
</dbReference>
<dbReference type="Proteomes" id="UP001183420">
    <property type="component" value="Unassembled WGS sequence"/>
</dbReference>